<organism evidence="2 3">
    <name type="scientific">Bradyrhizobium erythrophlei</name>
    <dbReference type="NCBI Taxonomy" id="1437360"/>
    <lineage>
        <taxon>Bacteria</taxon>
        <taxon>Pseudomonadati</taxon>
        <taxon>Pseudomonadota</taxon>
        <taxon>Alphaproteobacteria</taxon>
        <taxon>Hyphomicrobiales</taxon>
        <taxon>Nitrobacteraceae</taxon>
        <taxon>Bradyrhizobium</taxon>
    </lineage>
</organism>
<evidence type="ECO:0000256" key="1">
    <source>
        <dbReference type="SAM" id="Phobius"/>
    </source>
</evidence>
<name>A0A1M7UI52_9BRAD</name>
<sequence>MQWYVYLIAIPVAAFLGQLTIELLGRPVQTMWSLRQQAREWMFAFRDTPLPGPRELAVSSRQIREYDQTMQNLRHAQRTFADLGAQLFAFSETEPPSAL</sequence>
<protein>
    <submittedName>
        <fullName evidence="2">Uncharacterized protein</fullName>
    </submittedName>
</protein>
<reference evidence="3" key="1">
    <citation type="submission" date="2016-11" db="EMBL/GenBank/DDBJ databases">
        <authorList>
            <person name="Varghese N."/>
            <person name="Submissions S."/>
        </authorList>
    </citation>
    <scope>NUCLEOTIDE SEQUENCE [LARGE SCALE GENOMIC DNA]</scope>
    <source>
        <strain evidence="3">GAS401</strain>
    </source>
</reference>
<dbReference type="AlphaFoldDB" id="A0A1M7UI52"/>
<dbReference type="RefSeq" id="WP_156898712.1">
    <property type="nucleotide sequence ID" value="NZ_LT670849.1"/>
</dbReference>
<feature type="transmembrane region" description="Helical" evidence="1">
    <location>
        <begin position="6"/>
        <end position="25"/>
    </location>
</feature>
<evidence type="ECO:0000313" key="2">
    <source>
        <dbReference type="EMBL" id="SHN82590.1"/>
    </source>
</evidence>
<dbReference type="OrthoDB" id="8228674at2"/>
<keyword evidence="1" id="KW-0472">Membrane</keyword>
<keyword evidence="1" id="KW-0812">Transmembrane</keyword>
<dbReference type="EMBL" id="LT670849">
    <property type="protein sequence ID" value="SHN82590.1"/>
    <property type="molecule type" value="Genomic_DNA"/>
</dbReference>
<dbReference type="Proteomes" id="UP000184096">
    <property type="component" value="Chromosome I"/>
</dbReference>
<proteinExistence type="predicted"/>
<accession>A0A1M7UI52</accession>
<keyword evidence="3" id="KW-1185">Reference proteome</keyword>
<gene>
    <name evidence="2" type="ORF">SAMN05444170_5161</name>
</gene>
<keyword evidence="1" id="KW-1133">Transmembrane helix</keyword>
<evidence type="ECO:0000313" key="3">
    <source>
        <dbReference type="Proteomes" id="UP000184096"/>
    </source>
</evidence>